<comment type="caution">
    <text evidence="2">The sequence shown here is derived from an EMBL/GenBank/DDBJ whole genome shotgun (WGS) entry which is preliminary data.</text>
</comment>
<dbReference type="PANTHER" id="PTHR21596:SF82">
    <property type="entry name" value="FACTOR OF DNA METHYLATION 5-LIKE"/>
    <property type="match status" value="1"/>
</dbReference>
<keyword evidence="3" id="KW-1185">Reference proteome</keyword>
<dbReference type="AlphaFoldDB" id="A0A5B6WKY2"/>
<evidence type="ECO:0000313" key="2">
    <source>
        <dbReference type="EMBL" id="KAA3481846.1"/>
    </source>
</evidence>
<sequence>MNEDDKRLKKLRNEWGEMIYEVVIDALLEMEEYNPSGRYVVPKLWNFEEDKKASLKEAIKHLISERSMQQVDPSTYQADVYSKKKTNGNVKPFSSQVELKNERRRVCSLLYEIDRRKQQSFEMELKYNKTIATLQGHVDGLVVKINSKDNCLWDWELRYNETVRQLKGENTALRRGTMTDMSSFDVTRFASRALIDLRVLFSV</sequence>
<gene>
    <name evidence="2" type="ORF">EPI10_022176</name>
</gene>
<dbReference type="GO" id="GO:0080188">
    <property type="term" value="P:gene silencing by siRNA-directed DNA methylation"/>
    <property type="evidence" value="ECO:0007669"/>
    <property type="project" value="InterPro"/>
</dbReference>
<protein>
    <submittedName>
        <fullName evidence="2">Factor of DNA methylation 4-like isoform X2</fullName>
    </submittedName>
</protein>
<dbReference type="InterPro" id="IPR045177">
    <property type="entry name" value="FDM1-5/IDN2"/>
</dbReference>
<dbReference type="EMBL" id="SMMG02000003">
    <property type="protein sequence ID" value="KAA3481846.1"/>
    <property type="molecule type" value="Genomic_DNA"/>
</dbReference>
<evidence type="ECO:0000313" key="3">
    <source>
        <dbReference type="Proteomes" id="UP000325315"/>
    </source>
</evidence>
<name>A0A5B6WKY2_9ROSI</name>
<organism evidence="2 3">
    <name type="scientific">Gossypium australe</name>
    <dbReference type="NCBI Taxonomy" id="47621"/>
    <lineage>
        <taxon>Eukaryota</taxon>
        <taxon>Viridiplantae</taxon>
        <taxon>Streptophyta</taxon>
        <taxon>Embryophyta</taxon>
        <taxon>Tracheophyta</taxon>
        <taxon>Spermatophyta</taxon>
        <taxon>Magnoliopsida</taxon>
        <taxon>eudicotyledons</taxon>
        <taxon>Gunneridae</taxon>
        <taxon>Pentapetalae</taxon>
        <taxon>rosids</taxon>
        <taxon>malvids</taxon>
        <taxon>Malvales</taxon>
        <taxon>Malvaceae</taxon>
        <taxon>Malvoideae</taxon>
        <taxon>Gossypium</taxon>
    </lineage>
</organism>
<accession>A0A5B6WKY2</accession>
<feature type="domain" description="Factor of DNA methylation 1-5/IDN2" evidence="1">
    <location>
        <begin position="1"/>
        <end position="66"/>
    </location>
</feature>
<dbReference type="Proteomes" id="UP000325315">
    <property type="component" value="Unassembled WGS sequence"/>
</dbReference>
<dbReference type="PANTHER" id="PTHR21596">
    <property type="entry name" value="RIBONUCLEASE P SUBUNIT P38"/>
    <property type="match status" value="1"/>
</dbReference>
<proteinExistence type="predicted"/>
<dbReference type="Pfam" id="PF03469">
    <property type="entry name" value="XH"/>
    <property type="match status" value="1"/>
</dbReference>
<reference evidence="3" key="1">
    <citation type="journal article" date="2019" name="Plant Biotechnol. J.">
        <title>Genome sequencing of the Australian wild diploid species Gossypium australe highlights disease resistance and delayed gland morphogenesis.</title>
        <authorList>
            <person name="Cai Y."/>
            <person name="Cai X."/>
            <person name="Wang Q."/>
            <person name="Wang P."/>
            <person name="Zhang Y."/>
            <person name="Cai C."/>
            <person name="Xu Y."/>
            <person name="Wang K."/>
            <person name="Zhou Z."/>
            <person name="Wang C."/>
            <person name="Geng S."/>
            <person name="Li B."/>
            <person name="Dong Q."/>
            <person name="Hou Y."/>
            <person name="Wang H."/>
            <person name="Ai P."/>
            <person name="Liu Z."/>
            <person name="Yi F."/>
            <person name="Sun M."/>
            <person name="An G."/>
            <person name="Cheng J."/>
            <person name="Zhang Y."/>
            <person name="Shi Q."/>
            <person name="Xie Y."/>
            <person name="Shi X."/>
            <person name="Chang Y."/>
            <person name="Huang F."/>
            <person name="Chen Y."/>
            <person name="Hong S."/>
            <person name="Mi L."/>
            <person name="Sun Q."/>
            <person name="Zhang L."/>
            <person name="Zhou B."/>
            <person name="Peng R."/>
            <person name="Zhang X."/>
            <person name="Liu F."/>
        </authorList>
    </citation>
    <scope>NUCLEOTIDE SEQUENCE [LARGE SCALE GENOMIC DNA]</scope>
    <source>
        <strain evidence="3">cv. PA1801</strain>
    </source>
</reference>
<evidence type="ECO:0000259" key="1">
    <source>
        <dbReference type="Pfam" id="PF03469"/>
    </source>
</evidence>
<dbReference type="InterPro" id="IPR005379">
    <property type="entry name" value="FDM1-5/IDN2_XH"/>
</dbReference>
<dbReference type="OrthoDB" id="1892195at2759"/>